<dbReference type="InterPro" id="IPR000433">
    <property type="entry name" value="Znf_ZZ"/>
</dbReference>
<dbReference type="SUPFAM" id="SSF57850">
    <property type="entry name" value="RING/U-box"/>
    <property type="match status" value="1"/>
</dbReference>
<dbReference type="PANTHER" id="PTHR13587:SF7">
    <property type="entry name" value="INTEGRATOR COMPLEX SUBUNIT 3"/>
    <property type="match status" value="1"/>
</dbReference>
<dbReference type="PANTHER" id="PTHR13587">
    <property type="entry name" value="INTEGRATOR COMPLEX SUBUNIT 3"/>
    <property type="match status" value="1"/>
</dbReference>
<dbReference type="PROSITE" id="PS01357">
    <property type="entry name" value="ZF_ZZ_1"/>
    <property type="match status" value="1"/>
</dbReference>
<evidence type="ECO:0000259" key="7">
    <source>
        <dbReference type="PROSITE" id="PS50934"/>
    </source>
</evidence>
<dbReference type="Gene3D" id="1.10.10.10">
    <property type="entry name" value="Winged helix-like DNA-binding domain superfamily/Winged helix DNA-binding domain"/>
    <property type="match status" value="1"/>
</dbReference>
<feature type="domain" description="SWIRM" evidence="7">
    <location>
        <begin position="148"/>
        <end position="245"/>
    </location>
</feature>
<evidence type="ECO:0000259" key="6">
    <source>
        <dbReference type="PROSITE" id="PS50135"/>
    </source>
</evidence>
<evidence type="ECO:0000256" key="3">
    <source>
        <dbReference type="ARBA" id="ARBA00022833"/>
    </source>
</evidence>
<dbReference type="InterPro" id="IPR007526">
    <property type="entry name" value="SWIRM"/>
</dbReference>
<evidence type="ECO:0000256" key="5">
    <source>
        <dbReference type="SAM" id="MobiDB-lite"/>
    </source>
</evidence>
<dbReference type="Pfam" id="PF04433">
    <property type="entry name" value="SWIRM"/>
    <property type="match status" value="1"/>
</dbReference>
<feature type="compositionally biased region" description="Low complexity" evidence="5">
    <location>
        <begin position="14"/>
        <end position="26"/>
    </location>
</feature>
<dbReference type="InterPro" id="IPR043145">
    <property type="entry name" value="Znf_ZZ_sf"/>
</dbReference>
<keyword evidence="9" id="KW-1185">Reference proteome</keyword>
<dbReference type="GO" id="GO:0008270">
    <property type="term" value="F:zinc ion binding"/>
    <property type="evidence" value="ECO:0007669"/>
    <property type="project" value="UniProtKB-KW"/>
</dbReference>
<dbReference type="EMBL" id="OX459124">
    <property type="protein sequence ID" value="CAI9114550.1"/>
    <property type="molecule type" value="Genomic_DNA"/>
</dbReference>
<evidence type="ECO:0000313" key="8">
    <source>
        <dbReference type="EMBL" id="CAI9114550.1"/>
    </source>
</evidence>
<evidence type="ECO:0000256" key="4">
    <source>
        <dbReference type="PROSITE-ProRule" id="PRU00228"/>
    </source>
</evidence>
<feature type="compositionally biased region" description="Basic residues" evidence="5">
    <location>
        <begin position="27"/>
        <end position="38"/>
    </location>
</feature>
<dbReference type="Pfam" id="PF10189">
    <property type="entry name" value="Ints3_N"/>
    <property type="match status" value="1"/>
</dbReference>
<feature type="region of interest" description="Disordered" evidence="5">
    <location>
        <begin position="443"/>
        <end position="572"/>
    </location>
</feature>
<dbReference type="InterPro" id="IPR045334">
    <property type="entry name" value="INTS3"/>
</dbReference>
<dbReference type="Pfam" id="PF00569">
    <property type="entry name" value="ZZ"/>
    <property type="match status" value="1"/>
</dbReference>
<dbReference type="Gene3D" id="3.30.60.90">
    <property type="match status" value="1"/>
</dbReference>
<feature type="compositionally biased region" description="Polar residues" evidence="5">
    <location>
        <begin position="39"/>
        <end position="53"/>
    </location>
</feature>
<proteinExistence type="predicted"/>
<feature type="domain" description="ZZ-type" evidence="6">
    <location>
        <begin position="310"/>
        <end position="362"/>
    </location>
</feature>
<evidence type="ECO:0000313" key="9">
    <source>
        <dbReference type="Proteomes" id="UP001161247"/>
    </source>
</evidence>
<reference evidence="8" key="1">
    <citation type="submission" date="2023-03" db="EMBL/GenBank/DDBJ databases">
        <authorList>
            <person name="Julca I."/>
        </authorList>
    </citation>
    <scope>NUCLEOTIDE SEQUENCE</scope>
</reference>
<dbReference type="SMART" id="SM00291">
    <property type="entry name" value="ZnF_ZZ"/>
    <property type="match status" value="1"/>
</dbReference>
<dbReference type="PROSITE" id="PS50934">
    <property type="entry name" value="SWIRM"/>
    <property type="match status" value="1"/>
</dbReference>
<evidence type="ECO:0000256" key="1">
    <source>
        <dbReference type="ARBA" id="ARBA00022723"/>
    </source>
</evidence>
<evidence type="ECO:0000256" key="2">
    <source>
        <dbReference type="ARBA" id="ARBA00022771"/>
    </source>
</evidence>
<feature type="region of interest" description="Disordered" evidence="5">
    <location>
        <begin position="1"/>
        <end position="96"/>
    </location>
</feature>
<keyword evidence="2 4" id="KW-0863">Zinc-finger</keyword>
<dbReference type="SUPFAM" id="SSF46689">
    <property type="entry name" value="Homeodomain-like"/>
    <property type="match status" value="1"/>
</dbReference>
<dbReference type="AlphaFoldDB" id="A0AAV1E6A3"/>
<dbReference type="InterPro" id="IPR041984">
    <property type="entry name" value="Rsc8/Ssr1/Ssr2_ZZ"/>
</dbReference>
<keyword evidence="3" id="KW-0862">Zinc</keyword>
<dbReference type="InterPro" id="IPR036388">
    <property type="entry name" value="WH-like_DNA-bd_sf"/>
</dbReference>
<accession>A0AAV1E6A3</accession>
<dbReference type="CDD" id="cd02336">
    <property type="entry name" value="ZZ_RSC8"/>
    <property type="match status" value="1"/>
</dbReference>
<dbReference type="InterPro" id="IPR009057">
    <property type="entry name" value="Homeodomain-like_sf"/>
</dbReference>
<gene>
    <name evidence="8" type="ORF">OLC1_LOCUS21267</name>
</gene>
<organism evidence="8 9">
    <name type="scientific">Oldenlandia corymbosa var. corymbosa</name>
    <dbReference type="NCBI Taxonomy" id="529605"/>
    <lineage>
        <taxon>Eukaryota</taxon>
        <taxon>Viridiplantae</taxon>
        <taxon>Streptophyta</taxon>
        <taxon>Embryophyta</taxon>
        <taxon>Tracheophyta</taxon>
        <taxon>Spermatophyta</taxon>
        <taxon>Magnoliopsida</taxon>
        <taxon>eudicotyledons</taxon>
        <taxon>Gunneridae</taxon>
        <taxon>Pentapetalae</taxon>
        <taxon>asterids</taxon>
        <taxon>lamiids</taxon>
        <taxon>Gentianales</taxon>
        <taxon>Rubiaceae</taxon>
        <taxon>Rubioideae</taxon>
        <taxon>Spermacoceae</taxon>
        <taxon>Hedyotis-Oldenlandia complex</taxon>
        <taxon>Oldenlandia</taxon>
    </lineage>
</organism>
<feature type="compositionally biased region" description="Polar residues" evidence="5">
    <location>
        <begin position="487"/>
        <end position="499"/>
    </location>
</feature>
<keyword evidence="1" id="KW-0479">Metal-binding</keyword>
<dbReference type="InterPro" id="IPR019333">
    <property type="entry name" value="INTS3_N"/>
</dbReference>
<dbReference type="PROSITE" id="PS50135">
    <property type="entry name" value="ZF_ZZ_2"/>
    <property type="match status" value="1"/>
</dbReference>
<feature type="compositionally biased region" description="Polar residues" evidence="5">
    <location>
        <begin position="76"/>
        <end position="94"/>
    </location>
</feature>
<dbReference type="Proteomes" id="UP001161247">
    <property type="component" value="Chromosome 7"/>
</dbReference>
<feature type="compositionally biased region" description="Polar residues" evidence="5">
    <location>
        <begin position="558"/>
        <end position="568"/>
    </location>
</feature>
<protein>
    <submittedName>
        <fullName evidence="8">OLC1v1015297C1</fullName>
    </submittedName>
</protein>
<name>A0AAV1E6A3_OLDCO</name>
<dbReference type="GO" id="GO:0005737">
    <property type="term" value="C:cytoplasm"/>
    <property type="evidence" value="ECO:0007669"/>
    <property type="project" value="TreeGrafter"/>
</dbReference>
<sequence length="1109" mass="123777">MEEKRTGTPPPAVPAAEPSASDAPSTARRRGGNQKRKASSLSGGNNSAPQSTKRQAREKLPPVPFPPIHNGPLTRARQQPNNSVAAASSPLSSDVKSELEEAALAQAGGGEILSSDQANEVGNEDWEALEARIEADCEAIRSRDSNVHVVPNHAGWFSWTKTHPLEEKMLSSFFNGKSESRTPEIYMEIRNWIMKKFHHNPNAKIELKDLSEITVGESNARQEVMEFLDYWGLINYHPFPETDVSSKSIDGASDEATQAKSLVETLFRFESEQSCVTVAPRSSVSTPSVPTGFFPESSIAEELVKSEGPGVEYHCNSCSADCSRKRYHCQKQADFDLCNECFNSGKFKALTEAFEAVGSLPLPGERLSFADAGNPAMTLAAFLVRLLEPNIATASARSSLKSISSHHSGDRLALRHCFCLEDPPADKKSTCTERVDTEIVAEDTLQSEEQNAEKQEENDAPVVDANHGSNNIDCGSGEGNVQEKGETLSSSGVASADESASTKELNEMANEEPGPIQISESKDPDSPKKVASVAQQKSDDLAMDVEVPPGFEKEPDSTVVSGEPSESTEVPKDKEMLPNLEVNDPAKPEQLKDLIHGKCLIHGEWFEMRSKLIEKGIFEAENSLEVSLRESFEAFEPQLRPPFCLKIPSEEEYVNLNKAILFAILCEPQLAEVHIKHLHGLITDGYAYFTSLVIKVVNDLYPKLVDSVRVQVIWVVKEMVDVLAVGFDGLLMALLRQIIGGDFSEGNLWLCYEMACVFSDDWDCFFEEDDEPLVLSCALYVFLRLLADHCRLSHEAKIEALKRMEIQFCLRMFQEKFGLCLKIGRDLVRLLQDLVHVPEFRGILKDLVLNPAVFQAPGFIDISQLYLTRTSSKYFLLRITPEMENQLRFLLTHVKLGNQLRYQVWFGRKFFGFPGKETILVDIVRFICCCHHPTNDIIGSDIIPRWAVIGWLLKASYQRNYVEANVKLALFYDWLFFDEKFDKIMNIEPAMLLMVRSIPKYIDVTCKLLEFLLIMVENYDVDRKDIILKGVSTALSSLVGKGVVQSLDSLISSDLISPFLKQWFMKMFGNILPPRLSWPSATLATLQNSPQEAEHKTCEGKLAMPVKQR</sequence>